<sequence length="359" mass="38365">MSDDRYDLAVVGAGIVGLGHARAALERGLRVVVVERADAIVGASVRNFGHIGTGMHTGPAREYAERSRAIWLGLAARTGIWLRETGALMVARADDELAVLEEAGLGRLLTRAQVEELAPVVGAVGGMLRADDLQADPREAAPALARHLAERGVTFRWRTSALGASAGILHTSRGDLRAESVVFCVNHDVDQLFPELAEEHGVERCGLDMLLADGVGLGIPVLTGSTMLRYRAFAGTAAAAAVRERYAREQPEIFAHDVNQMYTERPDGTLVVGDTHSRGVSVPPFQDEQAFALLARLGAELFGRELRIRQRWQGVYATAPEDFLIAAPADGVRVVSVTTGIGMTTGLGLAETVVAELFD</sequence>
<dbReference type="SUPFAM" id="SSF51905">
    <property type="entry name" value="FAD/NAD(P)-binding domain"/>
    <property type="match status" value="1"/>
</dbReference>
<dbReference type="InterPro" id="IPR017741">
    <property type="entry name" value="FAD-dependent_OxRdtase_HpnW"/>
</dbReference>
<dbReference type="PANTHER" id="PTHR13847">
    <property type="entry name" value="SARCOSINE DEHYDROGENASE-RELATED"/>
    <property type="match status" value="1"/>
</dbReference>
<accession>A0A387B2X7</accession>
<dbReference type="KEGG" id="lyd:D7I47_06455"/>
<dbReference type="OrthoDB" id="9799943at2"/>
<reference evidence="3" key="1">
    <citation type="submission" date="2018-09" db="EMBL/GenBank/DDBJ databases">
        <title>Genome sequencing of strain 2DFWR-13.</title>
        <authorList>
            <person name="Heo J."/>
            <person name="Kim S.-J."/>
            <person name="Kwon S.-W."/>
        </authorList>
    </citation>
    <scope>NUCLEOTIDE SEQUENCE [LARGE SCALE GENOMIC DNA]</scope>
    <source>
        <strain evidence="3">2DFWR-13</strain>
    </source>
</reference>
<dbReference type="RefSeq" id="WP_120762282.1">
    <property type="nucleotide sequence ID" value="NZ_CP032630.1"/>
</dbReference>
<dbReference type="InterPro" id="IPR036188">
    <property type="entry name" value="FAD/NAD-bd_sf"/>
</dbReference>
<dbReference type="Gene3D" id="3.30.9.10">
    <property type="entry name" value="D-Amino Acid Oxidase, subunit A, domain 2"/>
    <property type="match status" value="1"/>
</dbReference>
<protein>
    <submittedName>
        <fullName evidence="2">TIGR03364 family FAD-dependent oxidoreductase</fullName>
    </submittedName>
</protein>
<gene>
    <name evidence="2" type="ORF">D7I47_06455</name>
</gene>
<dbReference type="Proteomes" id="UP000278886">
    <property type="component" value="Chromosome"/>
</dbReference>
<feature type="domain" description="FAD dependent oxidoreductase" evidence="1">
    <location>
        <begin position="7"/>
        <end position="354"/>
    </location>
</feature>
<dbReference type="AlphaFoldDB" id="A0A387B2X7"/>
<name>A0A387B2X7_9MICO</name>
<keyword evidence="3" id="KW-1185">Reference proteome</keyword>
<dbReference type="Pfam" id="PF01266">
    <property type="entry name" value="DAO"/>
    <property type="match status" value="1"/>
</dbReference>
<proteinExistence type="predicted"/>
<dbReference type="GO" id="GO:0005737">
    <property type="term" value="C:cytoplasm"/>
    <property type="evidence" value="ECO:0007669"/>
    <property type="project" value="TreeGrafter"/>
</dbReference>
<dbReference type="InterPro" id="IPR006076">
    <property type="entry name" value="FAD-dep_OxRdtase"/>
</dbReference>
<dbReference type="NCBIfam" id="TIGR03364">
    <property type="entry name" value="HpnW_proposed"/>
    <property type="match status" value="1"/>
</dbReference>
<evidence type="ECO:0000313" key="3">
    <source>
        <dbReference type="Proteomes" id="UP000278886"/>
    </source>
</evidence>
<evidence type="ECO:0000259" key="1">
    <source>
        <dbReference type="Pfam" id="PF01266"/>
    </source>
</evidence>
<organism evidence="2 3">
    <name type="scientific">Protaetiibacter intestinalis</name>
    <dbReference type="NCBI Taxonomy" id="2419774"/>
    <lineage>
        <taxon>Bacteria</taxon>
        <taxon>Bacillati</taxon>
        <taxon>Actinomycetota</taxon>
        <taxon>Actinomycetes</taxon>
        <taxon>Micrococcales</taxon>
        <taxon>Microbacteriaceae</taxon>
        <taxon>Protaetiibacter</taxon>
    </lineage>
</organism>
<dbReference type="EMBL" id="CP032630">
    <property type="protein sequence ID" value="AYF97934.1"/>
    <property type="molecule type" value="Genomic_DNA"/>
</dbReference>
<dbReference type="Gene3D" id="3.50.50.60">
    <property type="entry name" value="FAD/NAD(P)-binding domain"/>
    <property type="match status" value="1"/>
</dbReference>
<evidence type="ECO:0000313" key="2">
    <source>
        <dbReference type="EMBL" id="AYF97934.1"/>
    </source>
</evidence>